<dbReference type="Pfam" id="PF04233">
    <property type="entry name" value="Phage_Mu_F"/>
    <property type="match status" value="1"/>
</dbReference>
<evidence type="ECO:0000313" key="2">
    <source>
        <dbReference type="EMBL" id="RHA54492.1"/>
    </source>
</evidence>
<comment type="caution">
    <text evidence="2">The sequence shown here is derived from an EMBL/GenBank/DDBJ whole genome shotgun (WGS) entry which is preliminary data.</text>
</comment>
<proteinExistence type="predicted"/>
<evidence type="ECO:0000259" key="1">
    <source>
        <dbReference type="Pfam" id="PF04233"/>
    </source>
</evidence>
<accession>A0A413RZW6</accession>
<protein>
    <submittedName>
        <fullName evidence="2">Phage head morphogenesis protein</fullName>
    </submittedName>
</protein>
<dbReference type="AlphaFoldDB" id="A0A413RZW6"/>
<evidence type="ECO:0000313" key="3">
    <source>
        <dbReference type="Proteomes" id="UP000284598"/>
    </source>
</evidence>
<organism evidence="2 3">
    <name type="scientific">Eubacterium ventriosum</name>
    <dbReference type="NCBI Taxonomy" id="39496"/>
    <lineage>
        <taxon>Bacteria</taxon>
        <taxon>Bacillati</taxon>
        <taxon>Bacillota</taxon>
        <taxon>Clostridia</taxon>
        <taxon>Eubacteriales</taxon>
        <taxon>Eubacteriaceae</taxon>
        <taxon>Eubacterium</taxon>
    </lineage>
</organism>
<dbReference type="NCBIfam" id="TIGR01641">
    <property type="entry name" value="phageSPP1_gp7"/>
    <property type="match status" value="1"/>
</dbReference>
<reference evidence="2 3" key="1">
    <citation type="submission" date="2018-08" db="EMBL/GenBank/DDBJ databases">
        <title>A genome reference for cultivated species of the human gut microbiota.</title>
        <authorList>
            <person name="Zou Y."/>
            <person name="Xue W."/>
            <person name="Luo G."/>
        </authorList>
    </citation>
    <scope>NUCLEOTIDE SEQUENCE [LARGE SCALE GENOMIC DNA]</scope>
    <source>
        <strain evidence="2 3">AM43-2</strain>
    </source>
</reference>
<feature type="domain" description="Phage head morphogenesis" evidence="1">
    <location>
        <begin position="198"/>
        <end position="301"/>
    </location>
</feature>
<dbReference type="InterPro" id="IPR006528">
    <property type="entry name" value="Phage_head_morphogenesis_dom"/>
</dbReference>
<gene>
    <name evidence="2" type="ORF">DW929_07365</name>
</gene>
<dbReference type="EMBL" id="QSFO01000007">
    <property type="protein sequence ID" value="RHA54492.1"/>
    <property type="molecule type" value="Genomic_DNA"/>
</dbReference>
<dbReference type="RefSeq" id="WP_118025343.1">
    <property type="nucleotide sequence ID" value="NZ_QSFO01000007.1"/>
</dbReference>
<dbReference type="Proteomes" id="UP000284598">
    <property type="component" value="Unassembled WGS sequence"/>
</dbReference>
<sequence>MKNSEYWKKRFVEMEEATHQTSVKKTMDIQEQFDKSQKIIEEKINAWYQRYADNNNISLLEARKSLNDKELKELKWDVEEYIKKGRENAFSGEWVKELENASARAHISRLEALELQCRQQAETAFGNLNDEVSKHIKDVYKNSYYKTAFEIQKGVGVGSSFATLNDKLIEKVVNKPWLADGKNFSDRIWGNKTQLINQLHTSLSQMCITGSGPDKAISQIASKMNVSKANAGRLVMTESAYFSSTAQKECFKELDVERYEIVATLDGHTSDICQEMDGKVFKMSEYEEGVTAPPFHVNCRSCTAPYFDDEFAKGERIARDEEGDTYYVPADMTYKEWNEKYVNSELREKSLRTKRSSKKGVSKGYEDKYNYGVNWKVVKSKEYGARFSKISDDEKVKGLIAEKSRNALKNRDGKNTEELYAISLSSCKKISDITNQHIPFGIKRTKKFNQDVSRAEKKGEKVLLIHNHPRGLPPSLSDLNVLLKNKNVAGITVGHNGSIYYYSRPSKEIPEKDYYVALKKYSMYTEVTSMEKALEELSFKFDFVFRKL</sequence>
<name>A0A413RZW6_9FIRM</name>